<feature type="transmembrane region" description="Helical" evidence="1">
    <location>
        <begin position="77"/>
        <end position="98"/>
    </location>
</feature>
<dbReference type="PANTHER" id="PTHR14969:SF13">
    <property type="entry name" value="AT30094P"/>
    <property type="match status" value="1"/>
</dbReference>
<feature type="transmembrane region" description="Helical" evidence="1">
    <location>
        <begin position="42"/>
        <end position="65"/>
    </location>
</feature>
<keyword evidence="4" id="KW-1185">Reference proteome</keyword>
<evidence type="ECO:0000313" key="4">
    <source>
        <dbReference type="Proteomes" id="UP000595703"/>
    </source>
</evidence>
<dbReference type="Gene3D" id="1.20.144.10">
    <property type="entry name" value="Phosphatidic acid phosphatase type 2/haloperoxidase"/>
    <property type="match status" value="1"/>
</dbReference>
<name>A0A7U3UPB1_9ACTN</name>
<dbReference type="Proteomes" id="UP000595703">
    <property type="component" value="Chromosome"/>
</dbReference>
<reference evidence="3 4" key="4">
    <citation type="journal article" date="2020" name="Sci. Rep.">
        <title>beta-carboline chemical signals induce reveromycin production through a LuxR family regulator in Streptomyces sp. SN-593.</title>
        <authorList>
            <person name="Panthee S."/>
            <person name="Kito N."/>
            <person name="Hayashi T."/>
            <person name="Shimizu T."/>
            <person name="Ishikawa J."/>
            <person name="Hamamoto H."/>
            <person name="Osada H."/>
            <person name="Takahashi S."/>
        </authorList>
    </citation>
    <scope>NUCLEOTIDE SEQUENCE [LARGE SCALE GENOMIC DNA]</scope>
    <source>
        <strain evidence="3 4">SN-593</strain>
    </source>
</reference>
<dbReference type="AlphaFoldDB" id="A0A7U3UPB1"/>
<gene>
    <name evidence="3" type="ORF">RVR_1408</name>
</gene>
<evidence type="ECO:0000259" key="2">
    <source>
        <dbReference type="SMART" id="SM00014"/>
    </source>
</evidence>
<feature type="transmembrane region" description="Helical" evidence="1">
    <location>
        <begin position="118"/>
        <end position="139"/>
    </location>
</feature>
<reference evidence="3 4" key="3">
    <citation type="journal article" date="2011" name="Nat. Chem. Biol.">
        <title>Reveromycin A biosynthesis uses RevG and RevJ for stereospecific spiroacetal formation.</title>
        <authorList>
            <person name="Takahashi S."/>
            <person name="Toyoda A."/>
            <person name="Sekiyama Y."/>
            <person name="Takagi H."/>
            <person name="Nogawa T."/>
            <person name="Uramoto M."/>
            <person name="Suzuki R."/>
            <person name="Koshino H."/>
            <person name="Kumano T."/>
            <person name="Panthee S."/>
            <person name="Dairi T."/>
            <person name="Ishikawa J."/>
            <person name="Ikeda H."/>
            <person name="Sakaki Y."/>
            <person name="Osada H."/>
        </authorList>
    </citation>
    <scope>NUCLEOTIDE SEQUENCE [LARGE SCALE GENOMIC DNA]</scope>
    <source>
        <strain evidence="3 4">SN-593</strain>
    </source>
</reference>
<accession>A0A7U3UPB1</accession>
<feature type="transmembrane region" description="Helical" evidence="1">
    <location>
        <begin position="182"/>
        <end position="201"/>
    </location>
</feature>
<dbReference type="SMART" id="SM00014">
    <property type="entry name" value="acidPPc"/>
    <property type="match status" value="1"/>
</dbReference>
<feature type="transmembrane region" description="Helical" evidence="1">
    <location>
        <begin position="151"/>
        <end position="170"/>
    </location>
</feature>
<dbReference type="KEGG" id="arev:RVR_1408"/>
<dbReference type="EMBL" id="AP018365">
    <property type="protein sequence ID" value="BBA96213.1"/>
    <property type="molecule type" value="Genomic_DNA"/>
</dbReference>
<reference evidence="3 4" key="1">
    <citation type="journal article" date="2010" name="J. Bacteriol.">
        <title>Biochemical characterization of a novel indole prenyltransferase from Streptomyces sp. SN-593.</title>
        <authorList>
            <person name="Takahashi S."/>
            <person name="Takagi H."/>
            <person name="Toyoda A."/>
            <person name="Uramoto M."/>
            <person name="Nogawa T."/>
            <person name="Ueki M."/>
            <person name="Sakaki Y."/>
            <person name="Osada H."/>
        </authorList>
    </citation>
    <scope>NUCLEOTIDE SEQUENCE [LARGE SCALE GENOMIC DNA]</scope>
    <source>
        <strain evidence="3 4">SN-593</strain>
    </source>
</reference>
<feature type="domain" description="Phosphatidic acid phosphatase type 2/haloperoxidase" evidence="2">
    <location>
        <begin position="77"/>
        <end position="193"/>
    </location>
</feature>
<dbReference type="InterPro" id="IPR036938">
    <property type="entry name" value="PAP2/HPO_sf"/>
</dbReference>
<reference evidence="3 4" key="2">
    <citation type="journal article" date="2011" name="J. Antibiot.">
        <title>Furaquinocins I and J: novel polyketide isoprenoid hybrid compounds from Streptomyces reveromyceticus SN-593.</title>
        <authorList>
            <person name="Panthee S."/>
            <person name="Takahashi S."/>
            <person name="Takagi H."/>
            <person name="Nogawa T."/>
            <person name="Oowada E."/>
            <person name="Uramoto M."/>
            <person name="Osada H."/>
        </authorList>
    </citation>
    <scope>NUCLEOTIDE SEQUENCE [LARGE SCALE GENOMIC DNA]</scope>
    <source>
        <strain evidence="3 4">SN-593</strain>
    </source>
</reference>
<dbReference type="InterPro" id="IPR000326">
    <property type="entry name" value="PAP2/HPO"/>
</dbReference>
<keyword evidence="1" id="KW-0472">Membrane</keyword>
<evidence type="ECO:0000256" key="1">
    <source>
        <dbReference type="SAM" id="Phobius"/>
    </source>
</evidence>
<keyword evidence="1" id="KW-1133">Transmembrane helix</keyword>
<proteinExistence type="predicted"/>
<dbReference type="Pfam" id="PF01569">
    <property type="entry name" value="PAP2"/>
    <property type="match status" value="1"/>
</dbReference>
<dbReference type="SUPFAM" id="SSF48317">
    <property type="entry name" value="Acid phosphatase/Vanadium-dependent haloperoxidase"/>
    <property type="match status" value="1"/>
</dbReference>
<organism evidence="3 4">
    <name type="scientific">Actinacidiphila reveromycinica</name>
    <dbReference type="NCBI Taxonomy" id="659352"/>
    <lineage>
        <taxon>Bacteria</taxon>
        <taxon>Bacillati</taxon>
        <taxon>Actinomycetota</taxon>
        <taxon>Actinomycetes</taxon>
        <taxon>Kitasatosporales</taxon>
        <taxon>Streptomycetaceae</taxon>
        <taxon>Actinacidiphila</taxon>
    </lineage>
</organism>
<evidence type="ECO:0000313" key="3">
    <source>
        <dbReference type="EMBL" id="BBA96213.1"/>
    </source>
</evidence>
<protein>
    <recommendedName>
        <fullName evidence="2">Phosphatidic acid phosphatase type 2/haloperoxidase domain-containing protein</fullName>
    </recommendedName>
</protein>
<sequence>MPAALFALLLWTLAARHGAPVGPDLAVHRWAVAHRSDRLVAAARLLDSTGAGPLPYVAVALAGWTGCARRTASRREVAAALVGVAILLTGQAVRLAVLFGLARPRPPVADWAVLGTDWAFPSGHATTSVLAAGLLAWAVLGSDAPRGAVRLDVLCCVCWAAAVSATRVYLGVQWPTDEVGGWLLGAAWLALTLPPLSALAGRTGRTGPLRP</sequence>
<dbReference type="PANTHER" id="PTHR14969">
    <property type="entry name" value="SPHINGOSINE-1-PHOSPHATE PHOSPHOHYDROLASE"/>
    <property type="match status" value="1"/>
</dbReference>
<keyword evidence="1" id="KW-0812">Transmembrane</keyword>